<protein>
    <submittedName>
        <fullName evidence="6">Dtdp-glucose 4,6-dehydratase</fullName>
    </submittedName>
</protein>
<accession>A0A395MRC7</accession>
<dbReference type="InterPro" id="IPR005888">
    <property type="entry name" value="dTDP_Gluc_deHydtase"/>
</dbReference>
<evidence type="ECO:0000256" key="4">
    <source>
        <dbReference type="SAM" id="MobiDB-lite"/>
    </source>
</evidence>
<dbReference type="SUPFAM" id="SSF51735">
    <property type="entry name" value="NAD(P)-binding Rossmann-fold domains"/>
    <property type="match status" value="1"/>
</dbReference>
<comment type="cofactor">
    <cofactor evidence="1">
        <name>NAD(+)</name>
        <dbReference type="ChEBI" id="CHEBI:57540"/>
    </cofactor>
</comment>
<evidence type="ECO:0000256" key="2">
    <source>
        <dbReference type="ARBA" id="ARBA00023027"/>
    </source>
</evidence>
<sequence>MTASSNLPGVNGDASGKTLPLASWSLVLWEQSDIGQLEKHELTNPPSAKPDERGRQSDVWKHAPVLVGTTKFEPRSDVKNIMITGGAGFIACWVVRHLTLTYPHAYNVVSFDKLDYCAALNNTGVLGESRNFTFYHGDITNPADVVDCMERYSIDTVLHFAAQSHVDLSFGNSYGFTHTNVYGTHVLLESAKKVGIGRFIHVSTDEVYGEVKDDDDDLLETSILAPTNPYAASKAAAEMLVQSYQKSFKLPAIIVRSNNVYGPHQYPEKIIPKFICLLNRQRPLVLHGDGMPTRRYLYAGDAADAFDTILHKGQIGQIYNVGSHDEVSNLELSSMLLDRMKISHDTPEQLRKWIKYTRDRPFNDRRYAVDGSKLKRLGWEQKVSIDEGLKITVDWFTQFGESWWGDISHVLTPFPTVSDGEMVPDDARSMRDEPLESQDVRQGKLPEQQTKEDANGCRDTRNGDDMNGVHRPSDRQITV</sequence>
<dbReference type="GO" id="GO:0009225">
    <property type="term" value="P:nucleotide-sugar metabolic process"/>
    <property type="evidence" value="ECO:0007669"/>
    <property type="project" value="InterPro"/>
</dbReference>
<gene>
    <name evidence="6" type="ORF">FIE12Z_6031</name>
</gene>
<keyword evidence="7" id="KW-1185">Reference proteome</keyword>
<dbReference type="Pfam" id="PF16363">
    <property type="entry name" value="GDP_Man_Dehyd"/>
    <property type="match status" value="1"/>
</dbReference>
<dbReference type="EMBL" id="PXXK01000168">
    <property type="protein sequence ID" value="RFN49679.1"/>
    <property type="molecule type" value="Genomic_DNA"/>
</dbReference>
<feature type="compositionally biased region" description="Basic and acidic residues" evidence="4">
    <location>
        <begin position="425"/>
        <end position="479"/>
    </location>
</feature>
<evidence type="ECO:0000313" key="6">
    <source>
        <dbReference type="EMBL" id="RFN49679.1"/>
    </source>
</evidence>
<organism evidence="6 7">
    <name type="scientific">Fusarium flagelliforme</name>
    <dbReference type="NCBI Taxonomy" id="2675880"/>
    <lineage>
        <taxon>Eukaryota</taxon>
        <taxon>Fungi</taxon>
        <taxon>Dikarya</taxon>
        <taxon>Ascomycota</taxon>
        <taxon>Pezizomycotina</taxon>
        <taxon>Sordariomycetes</taxon>
        <taxon>Hypocreomycetidae</taxon>
        <taxon>Hypocreales</taxon>
        <taxon>Nectriaceae</taxon>
        <taxon>Fusarium</taxon>
        <taxon>Fusarium incarnatum-equiseti species complex</taxon>
    </lineage>
</organism>
<dbReference type="STRING" id="2594813.A0A395MRC7"/>
<dbReference type="InterPro" id="IPR036291">
    <property type="entry name" value="NAD(P)-bd_dom_sf"/>
</dbReference>
<dbReference type="FunFam" id="3.40.50.720:FF:000304">
    <property type="entry name" value="UDP-glucose 4,6-dehydratase"/>
    <property type="match status" value="1"/>
</dbReference>
<evidence type="ECO:0000256" key="3">
    <source>
        <dbReference type="ARBA" id="ARBA00023239"/>
    </source>
</evidence>
<reference evidence="6 7" key="1">
    <citation type="journal article" date="2018" name="PLoS Pathog.">
        <title>Evolution of structural diversity of trichothecenes, a family of toxins produced by plant pathogenic and entomopathogenic fungi.</title>
        <authorList>
            <person name="Proctor R.H."/>
            <person name="McCormick S.P."/>
            <person name="Kim H.S."/>
            <person name="Cardoza R.E."/>
            <person name="Stanley A.M."/>
            <person name="Lindo L."/>
            <person name="Kelly A."/>
            <person name="Brown D.W."/>
            <person name="Lee T."/>
            <person name="Vaughan M.M."/>
            <person name="Alexander N.J."/>
            <person name="Busman M."/>
            <person name="Gutierrez S."/>
        </authorList>
    </citation>
    <scope>NUCLEOTIDE SEQUENCE [LARGE SCALE GENOMIC DNA]</scope>
    <source>
        <strain evidence="6 7">NRRL 13405</strain>
    </source>
</reference>
<proteinExistence type="predicted"/>
<feature type="region of interest" description="Disordered" evidence="4">
    <location>
        <begin position="418"/>
        <end position="479"/>
    </location>
</feature>
<evidence type="ECO:0000256" key="1">
    <source>
        <dbReference type="ARBA" id="ARBA00001911"/>
    </source>
</evidence>
<dbReference type="Gene3D" id="3.40.50.720">
    <property type="entry name" value="NAD(P)-binding Rossmann-like Domain"/>
    <property type="match status" value="1"/>
</dbReference>
<comment type="caution">
    <text evidence="6">The sequence shown here is derived from an EMBL/GenBank/DDBJ whole genome shotgun (WGS) entry which is preliminary data.</text>
</comment>
<keyword evidence="2" id="KW-0520">NAD</keyword>
<dbReference type="Proteomes" id="UP000265631">
    <property type="component" value="Unassembled WGS sequence"/>
</dbReference>
<dbReference type="InterPro" id="IPR016040">
    <property type="entry name" value="NAD(P)-bd_dom"/>
</dbReference>
<dbReference type="PANTHER" id="PTHR43000">
    <property type="entry name" value="DTDP-D-GLUCOSE 4,6-DEHYDRATASE-RELATED"/>
    <property type="match status" value="1"/>
</dbReference>
<dbReference type="Gene3D" id="3.90.25.10">
    <property type="entry name" value="UDP-galactose 4-epimerase, domain 1"/>
    <property type="match status" value="1"/>
</dbReference>
<dbReference type="GO" id="GO:0008460">
    <property type="term" value="F:dTDP-glucose 4,6-dehydratase activity"/>
    <property type="evidence" value="ECO:0007669"/>
    <property type="project" value="InterPro"/>
</dbReference>
<evidence type="ECO:0000259" key="5">
    <source>
        <dbReference type="Pfam" id="PF16363"/>
    </source>
</evidence>
<feature type="domain" description="NAD(P)-binding" evidence="5">
    <location>
        <begin position="82"/>
        <end position="391"/>
    </location>
</feature>
<dbReference type="AlphaFoldDB" id="A0A395MRC7"/>
<evidence type="ECO:0000313" key="7">
    <source>
        <dbReference type="Proteomes" id="UP000265631"/>
    </source>
</evidence>
<keyword evidence="3" id="KW-0456">Lyase</keyword>
<dbReference type="CDD" id="cd05246">
    <property type="entry name" value="dTDP_GD_SDR_e"/>
    <property type="match status" value="1"/>
</dbReference>
<name>A0A395MRC7_9HYPO</name>